<evidence type="ECO:0000256" key="1">
    <source>
        <dbReference type="SAM" id="Coils"/>
    </source>
</evidence>
<name>A0ABD0MMW2_CIRMR</name>
<proteinExistence type="predicted"/>
<feature type="compositionally biased region" description="Polar residues" evidence="2">
    <location>
        <begin position="40"/>
        <end position="55"/>
    </location>
</feature>
<comment type="caution">
    <text evidence="3">The sequence shown here is derived from an EMBL/GenBank/DDBJ whole genome shotgun (WGS) entry which is preliminary data.</text>
</comment>
<keyword evidence="1" id="KW-0175">Coiled coil</keyword>
<evidence type="ECO:0000256" key="2">
    <source>
        <dbReference type="SAM" id="MobiDB-lite"/>
    </source>
</evidence>
<feature type="compositionally biased region" description="Basic and acidic residues" evidence="2">
    <location>
        <begin position="59"/>
        <end position="73"/>
    </location>
</feature>
<gene>
    <name evidence="3" type="ORF">M9458_054332</name>
</gene>
<sequence length="205" mass="23539">MAEKRRGKKTDKGKVGFGGDRSADHADNQKVEVMEVHSYTRCSSPELTPVPSSEPCTPDPKKSKSEPTLSEMHDVKKDIVTLKELNNAHQKRISELEERVNEAERYQRRWNLRLYGLAEQEGENVKQRVIDICSAVVLGECRLFSHHIDVVHRVGRKSAKKVRPIILRFTARSVKELLWKSSKGSEYLQSRKVWRGLNNERQGHA</sequence>
<feature type="coiled-coil region" evidence="1">
    <location>
        <begin position="79"/>
        <end position="113"/>
    </location>
</feature>
<evidence type="ECO:0000313" key="3">
    <source>
        <dbReference type="EMBL" id="KAL0150330.1"/>
    </source>
</evidence>
<organism evidence="3 4">
    <name type="scientific">Cirrhinus mrigala</name>
    <name type="common">Mrigala</name>
    <dbReference type="NCBI Taxonomy" id="683832"/>
    <lineage>
        <taxon>Eukaryota</taxon>
        <taxon>Metazoa</taxon>
        <taxon>Chordata</taxon>
        <taxon>Craniata</taxon>
        <taxon>Vertebrata</taxon>
        <taxon>Euteleostomi</taxon>
        <taxon>Actinopterygii</taxon>
        <taxon>Neopterygii</taxon>
        <taxon>Teleostei</taxon>
        <taxon>Ostariophysi</taxon>
        <taxon>Cypriniformes</taxon>
        <taxon>Cyprinidae</taxon>
        <taxon>Labeoninae</taxon>
        <taxon>Labeonini</taxon>
        <taxon>Cirrhinus</taxon>
    </lineage>
</organism>
<feature type="region of interest" description="Disordered" evidence="2">
    <location>
        <begin position="1"/>
        <end position="73"/>
    </location>
</feature>
<dbReference type="Proteomes" id="UP001529510">
    <property type="component" value="Unassembled WGS sequence"/>
</dbReference>
<dbReference type="Gene3D" id="3.30.70.1820">
    <property type="entry name" value="L1 transposable element, RRM domain"/>
    <property type="match status" value="1"/>
</dbReference>
<feature type="compositionally biased region" description="Basic and acidic residues" evidence="2">
    <location>
        <begin position="1"/>
        <end position="14"/>
    </location>
</feature>
<evidence type="ECO:0000313" key="4">
    <source>
        <dbReference type="Proteomes" id="UP001529510"/>
    </source>
</evidence>
<reference evidence="3 4" key="1">
    <citation type="submission" date="2024-05" db="EMBL/GenBank/DDBJ databases">
        <title>Genome sequencing and assembly of Indian major carp, Cirrhinus mrigala (Hamilton, 1822).</title>
        <authorList>
            <person name="Mohindra V."/>
            <person name="Chowdhury L.M."/>
            <person name="Lal K."/>
            <person name="Jena J.K."/>
        </authorList>
    </citation>
    <scope>NUCLEOTIDE SEQUENCE [LARGE SCALE GENOMIC DNA]</scope>
    <source>
        <strain evidence="3">CM1030</strain>
        <tissue evidence="3">Blood</tissue>
    </source>
</reference>
<accession>A0ABD0MMW2</accession>
<protein>
    <submittedName>
        <fullName evidence="3">Uncharacterized protein</fullName>
    </submittedName>
</protein>
<dbReference type="EMBL" id="JAMKFB020000300">
    <property type="protein sequence ID" value="KAL0150330.1"/>
    <property type="molecule type" value="Genomic_DNA"/>
</dbReference>
<dbReference type="AlphaFoldDB" id="A0ABD0MMW2"/>
<feature type="compositionally biased region" description="Basic and acidic residues" evidence="2">
    <location>
        <begin position="21"/>
        <end position="35"/>
    </location>
</feature>
<keyword evidence="4" id="KW-1185">Reference proteome</keyword>